<dbReference type="EMBL" id="QRON01000012">
    <property type="protein sequence ID" value="RHL26743.1"/>
    <property type="molecule type" value="Genomic_DNA"/>
</dbReference>
<evidence type="ECO:0000313" key="4">
    <source>
        <dbReference type="EMBL" id="RHL26743.1"/>
    </source>
</evidence>
<proteinExistence type="predicted"/>
<accession>A0A415JRW5</accession>
<dbReference type="SUPFAM" id="SSF49373">
    <property type="entry name" value="Invasin/intimin cell-adhesion fragments"/>
    <property type="match status" value="1"/>
</dbReference>
<gene>
    <name evidence="4" type="ORF">DW028_13110</name>
</gene>
<keyword evidence="2" id="KW-1133">Transmembrane helix</keyword>
<keyword evidence="2" id="KW-0812">Transmembrane</keyword>
<name>A0A415JRW5_9FIRM</name>
<dbReference type="InterPro" id="IPR008964">
    <property type="entry name" value="Invasin/intimin_cell_adhesion"/>
</dbReference>
<dbReference type="Gene3D" id="2.60.40.1080">
    <property type="match status" value="1"/>
</dbReference>
<feature type="region of interest" description="Disordered" evidence="1">
    <location>
        <begin position="73"/>
        <end position="142"/>
    </location>
</feature>
<dbReference type="RefSeq" id="WP_118370810.1">
    <property type="nucleotide sequence ID" value="NZ_QRON01000012.1"/>
</dbReference>
<sequence length="2572" mass="279028">MRKRMMAFLMALLMVVTILPANFTIVEANDTNGAIYLKVTGASDWTNVDDIKVTVTDSTGKEVEQKFVRTEVVKAQTDSGNTNPDNKNPDNKNPDNTDSGNNNPGNTDTGKDDAAGKDTENTGSESGSDNSNEPVGQADEQQDAKHVAFNSIKIDVTGLVKDSKYSVDISSDGYLFWKKECTAVEASNSAAYTKVAMVPDTYTEFAFSTDFNGWKLDTTPILAVNGAGNNSVKYASSDQEIADVDETTDVVTIKKAGKVSFTATLSVGDSYKTITQSDVTIAKLDQTLSFTDAKTEVYVGDEVAAAASSSASDANGKITYSVVTGEEYITKDTDFANNGKWTAKSYNNSADGVKVTIKAAIAEADRYNSAEKTYTTTIKPYAYDDFRKYCEVVGTSNTASDGKIWYSEVTKIKAKDGYKIKDSDGSFVEEIAIDANGITQGENQFSLVIGQEKKNSDNENVSYINEGTVSGAYNYDSVKPTLSIAKDNDADWVNKDVKITASPSDDGSKLAAVKYTVTDEKDKPLLEETTVNPNADGSYLITLQASKFANKEIKVNVNAYDNAGLRSDTQTKIIKFDTALPNAELSLNSNEGKYYFTDKISVGISATDNFSGIADIKAVYLTDDVTSASGWDIKSFNWDAENVQNLGADAKSVTISFTDTTNAGNVYVKVTDKAGNEKITSLSDDKKFHFDHTAPTVGIAYSSADENTTNDNYSQLKDGVEYYNHDRYAQITVTDASFNKNATQIKVAVDNKKAVNILDNKAEVQGAAIVKTDDEIWTDNKDGSYTAKLKFTGNHLYKIEASSTDLAGNKTEEATVADSKSKEFYIDELAPVGKVQFSTDKTETGIIGNWWENVLNPFTAISIFKQNQLNIVGSVTDKDTGNSGIWTVSYYVNKLDTDTVLSEPDLNKLSADKWKEIKINKSDDEYSFCESLDKSYNKYIVYIKIVDNSGNVKYISTEGAIIDNEAPKITEVNIVDSDNQKNKLEDENADLWKQSSVCLQLNATDNLSGIDRYEYKLARLNDEGTYTDLPSTTTVTLQGSDLGTLNYSTVFSLLKSRDYATDTKALKATITVYDRANNSSTVEKIINIDKQAPTVTITRDDLSSTSDNGKGWNKDTLTYTVMAKDATSGIKAENENPVVNYYIYLNGEKKETGKVNVIDKKLDASGAYTELVGNITISKDKAYDSNNLKIDVDTIDVAGNRSVSSADTTVTAKYDFTAPTAKLQLQQGVDGDKWFTNGATFTVTAQDNTSGIEKVGYTIKKADGTYVEGSADAPVELITGVESDAKEYTNSISIPDMADYDTDNLTITTYTYDFAGNKTECSQTIKLDTTNPTADLTVNAGANQDGWFNSGATLSVKASDATSGVDKVEYIVKASKDSNENLTSGTLTADTLQKSDNADLTGTITIPKDAYYDSKNLYVETKTYDKARNYTICSQAIKYDTTHPTAGISLDKKMKNSLSDKAGFDGAKHFYNRDVKLNVTANDATSGIKSIKYYVTAAGDVPTEETWADTTNKDVNSILPEKQAGTNDKLNIPITISDEFANSADNLGAINIYVQVIDTADNETVVSLKDDEKDETFRIDTTKPEINVEYATEKAAYSVVDSAEYYNTERTAKVSVKENSVFFNPKLVNIWVSEDGGKEVDINNSDKLPDGIVKDSDWTLGAGKDAVSTLTIKFTNDHKYTIRVEAQDMAENKADGYKINKSNTFVIDKINPTGNMKYNYLSQGTDTTWTSFADWKNILNGGKYEISRFSKGKMYVSGSVRDEFSGVKEVSYNVSNKDGVFADVSGVTSWTPMKSTGKDGSYAISLPENDMNYVVYLKIVDYSGNVSYVSTNGAVLDTQAPKINVTLPADINGIYASNVNVGVSVSDNAATGVVSGIRSVSYKVTSLGQQTQTGDLYTYTATAGSLNDLTKSVSRNFTVDAGLNNSNDVQIEVTAVDNAGNVYKTTNVIKIDITAPTIEVSYDNNSGDTTFGDDTYFKESRTATVKVTERNFDPAKVIPVIEASAGGVPSISGWTTVGGSGNGDDTVNIATIYYGNDADYTFNISAEDIAGNKSGEVNYGNSLAPTKFTVDKTVPVISVAYDNNNAAEAGFYKEQRTATVTIQEHNFETSRVVLTMNATDNGNPASAPTISGWSGSGDTHTATISFASDAVYTWTLAYTDKAGNKATDLENQSFCVDLTKPAITISGINPNSANNTDGNIGFAIECTDTNFGTFTPVLTAVVYENGSFATKEIEGSASSVGNGERIEYGNLEEDGMYSLRCAAVDKAGNAYDTVNIVDEDGVSSTVNLQDGDNLIDFSVNRNGSTFALNDYSMDVVNDYYVQETAEDIVFYETNADELLNYNIKLNGNALKEGNDYKVTESGGDGSWYRYEYAVNKSLFDDEGEYNLVVESEDKATSMAYSDLKNVSADFVIDKTAPTFTISGIEEDSNYRGTSQNVTLVPTDDGGKLGHVKVTILDKDGKEQKVISDMSGDELTKYLNGNDGKIKFKVPEGVNQQVAILCADCSIGTDGGTNTTDFIYKGITVSSNAFILFFENKPLFYGVLGVVAAAIIVPTGFVIYKKKRKTKKEASEQ</sequence>
<reference evidence="4 5" key="1">
    <citation type="submission" date="2018-08" db="EMBL/GenBank/DDBJ databases">
        <title>A genome reference for cultivated species of the human gut microbiota.</title>
        <authorList>
            <person name="Zou Y."/>
            <person name="Xue W."/>
            <person name="Luo G."/>
        </authorList>
    </citation>
    <scope>NUCLEOTIDE SEQUENCE [LARGE SCALE GENOMIC DNA]</scope>
    <source>
        <strain evidence="4 5">AF38-24</strain>
    </source>
</reference>
<evidence type="ECO:0000256" key="2">
    <source>
        <dbReference type="SAM" id="Phobius"/>
    </source>
</evidence>
<keyword evidence="2" id="KW-0472">Membrane</keyword>
<dbReference type="Proteomes" id="UP000283297">
    <property type="component" value="Unassembled WGS sequence"/>
</dbReference>
<feature type="compositionally biased region" description="Basic and acidic residues" evidence="1">
    <location>
        <begin position="109"/>
        <end position="120"/>
    </location>
</feature>
<feature type="signal peptide" evidence="3">
    <location>
        <begin position="1"/>
        <end position="28"/>
    </location>
</feature>
<feature type="transmembrane region" description="Helical" evidence="2">
    <location>
        <begin position="2538"/>
        <end position="2559"/>
    </location>
</feature>
<comment type="caution">
    <text evidence="4">The sequence shown here is derived from an EMBL/GenBank/DDBJ whole genome shotgun (WGS) entry which is preliminary data.</text>
</comment>
<feature type="compositionally biased region" description="Polar residues" evidence="1">
    <location>
        <begin position="99"/>
        <end position="108"/>
    </location>
</feature>
<evidence type="ECO:0000256" key="3">
    <source>
        <dbReference type="SAM" id="SignalP"/>
    </source>
</evidence>
<evidence type="ECO:0000256" key="1">
    <source>
        <dbReference type="SAM" id="MobiDB-lite"/>
    </source>
</evidence>
<organism evidence="4 5">
    <name type="scientific">Agathobacter rectalis</name>
    <dbReference type="NCBI Taxonomy" id="39491"/>
    <lineage>
        <taxon>Bacteria</taxon>
        <taxon>Bacillati</taxon>
        <taxon>Bacillota</taxon>
        <taxon>Clostridia</taxon>
        <taxon>Lachnospirales</taxon>
        <taxon>Lachnospiraceae</taxon>
        <taxon>Agathobacter</taxon>
    </lineage>
</organism>
<evidence type="ECO:0000313" key="5">
    <source>
        <dbReference type="Proteomes" id="UP000283297"/>
    </source>
</evidence>
<feature type="compositionally biased region" description="Polar residues" evidence="1">
    <location>
        <begin position="121"/>
        <end position="134"/>
    </location>
</feature>
<feature type="chain" id="PRO_5019347431" evidence="3">
    <location>
        <begin position="29"/>
        <end position="2572"/>
    </location>
</feature>
<protein>
    <submittedName>
        <fullName evidence="4">Uncharacterized protein</fullName>
    </submittedName>
</protein>
<keyword evidence="3" id="KW-0732">Signal</keyword>